<evidence type="ECO:0000313" key="2">
    <source>
        <dbReference type="EMBL" id="AEE88210.1"/>
    </source>
</evidence>
<dbReference type="AlphaFoldDB" id="F4Y136"/>
<dbReference type="HOGENOM" id="CLU_3185936_0_0_3"/>
<proteinExistence type="predicted"/>
<gene>
    <name evidence="3" type="ORF">LYNGBM3L_63310</name>
</gene>
<accession>F4Y136</accession>
<keyword evidence="4" id="KW-1185">Reference proteome</keyword>
<evidence type="ECO:0000313" key="3">
    <source>
        <dbReference type="EMBL" id="EGJ29547.1"/>
    </source>
</evidence>
<feature type="region of interest" description="Disordered" evidence="1">
    <location>
        <begin position="20"/>
        <end position="46"/>
    </location>
</feature>
<reference evidence="3" key="2">
    <citation type="journal article" date="2011" name="Proc. Natl. Acad. Sci. U.S.A.">
        <title>Genomic insights into the physiology and ecology of the marine filamentous cyanobacterium Lyngbya majuscula.</title>
        <authorList>
            <person name="Jones A.C."/>
            <person name="Monroe E.A."/>
            <person name="Podell S."/>
            <person name="Hess W.R."/>
            <person name="Klages S."/>
            <person name="Esquenazi E."/>
            <person name="Niessen S."/>
            <person name="Hoover H."/>
            <person name="Rothmann M."/>
            <person name="Lasken R.S."/>
            <person name="Yates J.R.III."/>
            <person name="Reinhardt R."/>
            <person name="Kube M."/>
            <person name="Burkart M.D."/>
            <person name="Allen E.E."/>
            <person name="Dorrestein P.C."/>
            <person name="Gerwick W.H."/>
            <person name="Gerwick L."/>
        </authorList>
    </citation>
    <scope>NUCLEOTIDE SEQUENCE</scope>
    <source>
        <strain evidence="3">3L</strain>
    </source>
</reference>
<dbReference type="RefSeq" id="WP_008189613.1">
    <property type="nucleotide sequence ID" value="NZ_GL890969.1"/>
</dbReference>
<protein>
    <submittedName>
        <fullName evidence="3">Uncharacterized protein</fullName>
    </submittedName>
</protein>
<dbReference type="Proteomes" id="UP000003959">
    <property type="component" value="Unassembled WGS sequence"/>
</dbReference>
<evidence type="ECO:0000256" key="1">
    <source>
        <dbReference type="SAM" id="MobiDB-lite"/>
    </source>
</evidence>
<evidence type="ECO:0000313" key="4">
    <source>
        <dbReference type="Proteomes" id="UP000003959"/>
    </source>
</evidence>
<organism evidence="3 4">
    <name type="scientific">Moorena producens 3L</name>
    <dbReference type="NCBI Taxonomy" id="489825"/>
    <lineage>
        <taxon>Bacteria</taxon>
        <taxon>Bacillati</taxon>
        <taxon>Cyanobacteriota</taxon>
        <taxon>Cyanophyceae</taxon>
        <taxon>Coleofasciculales</taxon>
        <taxon>Coleofasciculaceae</taxon>
        <taxon>Moorena</taxon>
    </lineage>
</organism>
<name>F4Y136_9CYAN</name>
<dbReference type="EMBL" id="HQ696495">
    <property type="protein sequence ID" value="AEE88210.1"/>
    <property type="molecule type" value="Genomic_DNA"/>
</dbReference>
<reference evidence="2 4" key="1">
    <citation type="journal article" date="2011" name="Proc. Natl. Acad. Sci. U.S.A.">
        <title>Genomic insights into the physiology and ecology of the marine filamentous cyanobacterium Lyngbya majuscula.</title>
        <authorList>
            <person name="Jones A.C."/>
            <person name="Monroe E.A."/>
            <person name="Podell S."/>
            <person name="Hess W.R."/>
            <person name="Klages S."/>
            <person name="Esquenazi E."/>
            <person name="Niessen S."/>
            <person name="Hoover H."/>
            <person name="Rothmann M."/>
            <person name="Lasken R.S."/>
            <person name="Yates J.R.III."/>
            <person name="Reinhardt R."/>
            <person name="Kube M."/>
            <person name="Burkart M.D."/>
            <person name="Allen E.E."/>
            <person name="Dorrestein P.C."/>
            <person name="Gerwick W.H."/>
            <person name="Gerwick L."/>
        </authorList>
    </citation>
    <scope>NUCLEOTIDE SEQUENCE [LARGE SCALE GENOMIC DNA]</scope>
    <source>
        <strain evidence="2 4">3L</strain>
    </source>
</reference>
<sequence length="46" mass="5320">MGNRVIFFLNGRCDPELAYASRQQDEGKKYSAMRKARGKRQEAKVD</sequence>
<dbReference type="EMBL" id="GL890969">
    <property type="protein sequence ID" value="EGJ29547.1"/>
    <property type="molecule type" value="Genomic_DNA"/>
</dbReference>